<organism evidence="2 3">
    <name type="scientific">Caerostris extrusa</name>
    <name type="common">Bark spider</name>
    <name type="synonym">Caerostris bankana</name>
    <dbReference type="NCBI Taxonomy" id="172846"/>
    <lineage>
        <taxon>Eukaryota</taxon>
        <taxon>Metazoa</taxon>
        <taxon>Ecdysozoa</taxon>
        <taxon>Arthropoda</taxon>
        <taxon>Chelicerata</taxon>
        <taxon>Arachnida</taxon>
        <taxon>Araneae</taxon>
        <taxon>Araneomorphae</taxon>
        <taxon>Entelegynae</taxon>
        <taxon>Araneoidea</taxon>
        <taxon>Araneidae</taxon>
        <taxon>Caerostris</taxon>
    </lineage>
</organism>
<protein>
    <submittedName>
        <fullName evidence="2">Uncharacterized protein</fullName>
    </submittedName>
</protein>
<dbReference type="AlphaFoldDB" id="A0AAV4QWN9"/>
<evidence type="ECO:0000313" key="3">
    <source>
        <dbReference type="Proteomes" id="UP001054945"/>
    </source>
</evidence>
<evidence type="ECO:0000256" key="1">
    <source>
        <dbReference type="SAM" id="MobiDB-lite"/>
    </source>
</evidence>
<gene>
    <name evidence="2" type="ORF">CEXT_490021</name>
</gene>
<feature type="compositionally biased region" description="Basic residues" evidence="1">
    <location>
        <begin position="59"/>
        <end position="71"/>
    </location>
</feature>
<proteinExistence type="predicted"/>
<comment type="caution">
    <text evidence="2">The sequence shown here is derived from an EMBL/GenBank/DDBJ whole genome shotgun (WGS) entry which is preliminary data.</text>
</comment>
<evidence type="ECO:0000313" key="2">
    <source>
        <dbReference type="EMBL" id="GIY14453.1"/>
    </source>
</evidence>
<sequence>LSAWLILPNPAFIPKPNNGGISKDTGEFFSDGGWEKKVMAQERIDREKKRICPNDMSRARQKHSERKRKCPTSKGSEDEINFQEE</sequence>
<feature type="non-terminal residue" evidence="2">
    <location>
        <position position="1"/>
    </location>
</feature>
<reference evidence="2 3" key="1">
    <citation type="submission" date="2021-06" db="EMBL/GenBank/DDBJ databases">
        <title>Caerostris extrusa draft genome.</title>
        <authorList>
            <person name="Kono N."/>
            <person name="Arakawa K."/>
        </authorList>
    </citation>
    <scope>NUCLEOTIDE SEQUENCE [LARGE SCALE GENOMIC DNA]</scope>
</reference>
<dbReference type="EMBL" id="BPLR01007088">
    <property type="protein sequence ID" value="GIY14453.1"/>
    <property type="molecule type" value="Genomic_DNA"/>
</dbReference>
<accession>A0AAV4QWN9</accession>
<feature type="region of interest" description="Disordered" evidence="1">
    <location>
        <begin position="48"/>
        <end position="85"/>
    </location>
</feature>
<name>A0AAV4QWN9_CAEEX</name>
<dbReference type="Proteomes" id="UP001054945">
    <property type="component" value="Unassembled WGS sequence"/>
</dbReference>
<keyword evidence="3" id="KW-1185">Reference proteome</keyword>